<evidence type="ECO:0000313" key="3">
    <source>
        <dbReference type="EMBL" id="MBU3827235.1"/>
    </source>
</evidence>
<feature type="region of interest" description="Disordered" evidence="1">
    <location>
        <begin position="102"/>
        <end position="132"/>
    </location>
</feature>
<evidence type="ECO:0000256" key="2">
    <source>
        <dbReference type="SAM" id="Phobius"/>
    </source>
</evidence>
<proteinExistence type="predicted"/>
<keyword evidence="2" id="KW-1133">Transmembrane helix</keyword>
<keyword evidence="2" id="KW-0812">Transmembrane</keyword>
<evidence type="ECO:0000313" key="4">
    <source>
        <dbReference type="Proteomes" id="UP000824150"/>
    </source>
</evidence>
<keyword evidence="2" id="KW-0472">Membrane</keyword>
<dbReference type="AlphaFoldDB" id="A0A9E2KPN2"/>
<feature type="transmembrane region" description="Helical" evidence="2">
    <location>
        <begin position="32"/>
        <end position="49"/>
    </location>
</feature>
<comment type="caution">
    <text evidence="3">The sequence shown here is derived from an EMBL/GenBank/DDBJ whole genome shotgun (WGS) entry which is preliminary data.</text>
</comment>
<sequence length="132" mass="14539">MQAVETFFTTAAIALFALGLVHCVLPRSFRLGVVLMLWGDACFAVAIAFPKKALAMLASCGVVPPASDFTVVGLIFALVITLICYLIFMRYFHYRPLWQKKTPVPEAPKSSSNTADPQLFKDVKLQSKAQNK</sequence>
<organism evidence="3 4">
    <name type="scientific">Candidatus Anaerobiospirillum merdipullorum</name>
    <dbReference type="NCBI Taxonomy" id="2838450"/>
    <lineage>
        <taxon>Bacteria</taxon>
        <taxon>Pseudomonadati</taxon>
        <taxon>Pseudomonadota</taxon>
        <taxon>Gammaproteobacteria</taxon>
        <taxon>Aeromonadales</taxon>
        <taxon>Succinivibrionaceae</taxon>
        <taxon>Anaerobiospirillum</taxon>
    </lineage>
</organism>
<dbReference type="EMBL" id="JAHLFG010000077">
    <property type="protein sequence ID" value="MBU3827235.1"/>
    <property type="molecule type" value="Genomic_DNA"/>
</dbReference>
<feature type="transmembrane region" description="Helical" evidence="2">
    <location>
        <begin position="69"/>
        <end position="92"/>
    </location>
</feature>
<name>A0A9E2KPN2_9GAMM</name>
<protein>
    <submittedName>
        <fullName evidence="3">Uncharacterized protein</fullName>
    </submittedName>
</protein>
<dbReference type="Proteomes" id="UP000824150">
    <property type="component" value="Unassembled WGS sequence"/>
</dbReference>
<reference evidence="3" key="2">
    <citation type="submission" date="2021-04" db="EMBL/GenBank/DDBJ databases">
        <authorList>
            <person name="Gilroy R."/>
        </authorList>
    </citation>
    <scope>NUCLEOTIDE SEQUENCE</scope>
    <source>
        <strain evidence="3">687</strain>
    </source>
</reference>
<gene>
    <name evidence="3" type="ORF">IAA31_07075</name>
</gene>
<feature type="transmembrane region" description="Helical" evidence="2">
    <location>
        <begin position="6"/>
        <end position="25"/>
    </location>
</feature>
<evidence type="ECO:0000256" key="1">
    <source>
        <dbReference type="SAM" id="MobiDB-lite"/>
    </source>
</evidence>
<accession>A0A9E2KPN2</accession>
<reference evidence="3" key="1">
    <citation type="journal article" date="2021" name="PeerJ">
        <title>Extensive microbial diversity within the chicken gut microbiome revealed by metagenomics and culture.</title>
        <authorList>
            <person name="Gilroy R."/>
            <person name="Ravi A."/>
            <person name="Getino M."/>
            <person name="Pursley I."/>
            <person name="Horton D.L."/>
            <person name="Alikhan N.F."/>
            <person name="Baker D."/>
            <person name="Gharbi K."/>
            <person name="Hall N."/>
            <person name="Watson M."/>
            <person name="Adriaenssens E.M."/>
            <person name="Foster-Nyarko E."/>
            <person name="Jarju S."/>
            <person name="Secka A."/>
            <person name="Antonio M."/>
            <person name="Oren A."/>
            <person name="Chaudhuri R.R."/>
            <person name="La Ragione R."/>
            <person name="Hildebrand F."/>
            <person name="Pallen M.J."/>
        </authorList>
    </citation>
    <scope>NUCLEOTIDE SEQUENCE</scope>
    <source>
        <strain evidence="3">687</strain>
    </source>
</reference>